<protein>
    <submittedName>
        <fullName evidence="1">Uncharacterized protein</fullName>
    </submittedName>
</protein>
<dbReference type="EMBL" id="FQZY01000020">
    <property type="protein sequence ID" value="SHJ87630.1"/>
    <property type="molecule type" value="Genomic_DNA"/>
</dbReference>
<reference evidence="1 2" key="1">
    <citation type="submission" date="2016-11" db="EMBL/GenBank/DDBJ databases">
        <authorList>
            <person name="Jaros S."/>
            <person name="Januszkiewicz K."/>
            <person name="Wedrychowicz H."/>
        </authorList>
    </citation>
    <scope>NUCLEOTIDE SEQUENCE [LARGE SCALE GENOMIC DNA]</scope>
    <source>
        <strain evidence="1 2">DSM 15480</strain>
    </source>
</reference>
<gene>
    <name evidence="1" type="ORF">SAMN02745243_01621</name>
</gene>
<dbReference type="STRING" id="1121950.SAMN02745243_01621"/>
<sequence length="142" mass="16397">MPRLRSKQFETFGDGLLTICEADERTLTRTKVEHIRFGNRTVGVTRFWQAKTAGNKIDKVLSIPLAAAEALLIETQDIVILENETDWLWDRMEFDESEMQDQAGHYQIQQIQAKYDTAPPALYLSLEKLVHPFKDRRDDSGN</sequence>
<accession>A0A1M6MW50</accession>
<evidence type="ECO:0000313" key="1">
    <source>
        <dbReference type="EMBL" id="SHJ87630.1"/>
    </source>
</evidence>
<dbReference type="Proteomes" id="UP000184301">
    <property type="component" value="Unassembled WGS sequence"/>
</dbReference>
<evidence type="ECO:0000313" key="2">
    <source>
        <dbReference type="Proteomes" id="UP000184301"/>
    </source>
</evidence>
<organism evidence="1 2">
    <name type="scientific">Hespellia stercorisuis DSM 15480</name>
    <dbReference type="NCBI Taxonomy" id="1121950"/>
    <lineage>
        <taxon>Bacteria</taxon>
        <taxon>Bacillati</taxon>
        <taxon>Bacillota</taxon>
        <taxon>Clostridia</taxon>
        <taxon>Lachnospirales</taxon>
        <taxon>Lachnospiraceae</taxon>
        <taxon>Hespellia</taxon>
    </lineage>
</organism>
<name>A0A1M6MW50_9FIRM</name>
<dbReference type="RefSeq" id="WP_073108158.1">
    <property type="nucleotide sequence ID" value="NZ_FQZY01000020.1"/>
</dbReference>
<keyword evidence="2" id="KW-1185">Reference proteome</keyword>
<proteinExistence type="predicted"/>
<dbReference type="AlphaFoldDB" id="A0A1M6MW50"/>
<dbReference type="OrthoDB" id="1854052at2"/>